<dbReference type="GO" id="GO:0003677">
    <property type="term" value="F:DNA binding"/>
    <property type="evidence" value="ECO:0007669"/>
    <property type="project" value="UniProtKB-KW"/>
</dbReference>
<dbReference type="GO" id="GO:0006302">
    <property type="term" value="P:double-strand break repair"/>
    <property type="evidence" value="ECO:0007669"/>
    <property type="project" value="TreeGrafter"/>
</dbReference>
<dbReference type="EMBL" id="CAFBLI010000010">
    <property type="protein sequence ID" value="CAB4857314.1"/>
    <property type="molecule type" value="Genomic_DNA"/>
</dbReference>
<dbReference type="InterPro" id="IPR027417">
    <property type="entry name" value="P-loop_NTPase"/>
</dbReference>
<dbReference type="GO" id="GO:0006270">
    <property type="term" value="P:DNA replication initiation"/>
    <property type="evidence" value="ECO:0007669"/>
    <property type="project" value="TreeGrafter"/>
</dbReference>
<dbReference type="GO" id="GO:0006310">
    <property type="term" value="P:DNA recombination"/>
    <property type="evidence" value="ECO:0007669"/>
    <property type="project" value="TreeGrafter"/>
</dbReference>
<sequence length="646" mass="71590">MAQVPKALTLVRQRAPKTPGKAANNSPIARVLVDTGVFHLDQEFDFLVPEELSEIAKPGVSVRVPFNGRKCEGYIVGRANSSAHIGRMQFLDKVNNETPLLTSNILNLSRAVARKYASNIMDVLRFALPSAVSSVKDVSLNYSELQPSNHETIKHYPQSYFESLKKGEASHVIWTPLPTTEPFELMAEFCKIRSGNILILVPDSKSVDRCLQAFLASGIGKNICTWSSELTKSQRYSNYLEILKGNVQLVIGVRGAVFLPIQSLSLIIVWDEGNDNYSEIRSPGWHAREVAIERTKQEGCSLLLGSFSPSLIATKYLLAGWIKPLNPVQQIFKEYSPKFIGISEISAPDQRGRISTKAWKTIQRGLQTGPVLVQVPLRGYIRSLICQKCANHARCKCGGNLIIGSVNKHIVCGLCGIFQSDWQCSFCAGRTFRHSGIGDERTVEEIGKAFPGIPIRNSNQGSMILDEIDETCIVLATPGSEPRAKKGYAAIVFLDSRISLERSSINAEEQARLNWFSVSALAAKNAEVFLDVVVSDLNFQALLRWDPWHAASRDLLERISLNLPPHFKAVSVIGPHSDVHNMALEFSGKYLVSSLQSTDDIYLSKIILRGTDHQAQELVEDLLNYCRIRSAHGLTALKVRVDPIEL</sequence>
<evidence type="ECO:0000256" key="2">
    <source>
        <dbReference type="ARBA" id="ARBA00022840"/>
    </source>
</evidence>
<evidence type="ECO:0000313" key="6">
    <source>
        <dbReference type="EMBL" id="CAB4678112.1"/>
    </source>
</evidence>
<evidence type="ECO:0000259" key="4">
    <source>
        <dbReference type="Pfam" id="PF17764"/>
    </source>
</evidence>
<dbReference type="PANTHER" id="PTHR30580:SF0">
    <property type="entry name" value="PRIMOSOMAL PROTEIN N"/>
    <property type="match status" value="1"/>
</dbReference>
<dbReference type="Pfam" id="PF17764">
    <property type="entry name" value="PriA_3primeBD"/>
    <property type="match status" value="1"/>
</dbReference>
<organism evidence="7">
    <name type="scientific">freshwater metagenome</name>
    <dbReference type="NCBI Taxonomy" id="449393"/>
    <lineage>
        <taxon>unclassified sequences</taxon>
        <taxon>metagenomes</taxon>
        <taxon>ecological metagenomes</taxon>
    </lineage>
</organism>
<evidence type="ECO:0000256" key="1">
    <source>
        <dbReference type="ARBA" id="ARBA00022741"/>
    </source>
</evidence>
<keyword evidence="3" id="KW-0238">DNA-binding</keyword>
<evidence type="ECO:0000313" key="8">
    <source>
        <dbReference type="EMBL" id="CAB4857314.1"/>
    </source>
</evidence>
<dbReference type="EMBL" id="CAEZZS010000017">
    <property type="protein sequence ID" value="CAB4774191.1"/>
    <property type="molecule type" value="Genomic_DNA"/>
</dbReference>
<feature type="domain" description="Primosomal protein N' 3' DNA-binding" evidence="4">
    <location>
        <begin position="30"/>
        <end position="129"/>
    </location>
</feature>
<dbReference type="InterPro" id="IPR042115">
    <property type="entry name" value="PriA_3primeBD_sf"/>
</dbReference>
<evidence type="ECO:0000256" key="3">
    <source>
        <dbReference type="ARBA" id="ARBA00023125"/>
    </source>
</evidence>
<dbReference type="AlphaFoldDB" id="A0A6J6VNT3"/>
<name>A0A6J6VNT3_9ZZZZ</name>
<gene>
    <name evidence="5" type="ORF">UFOPK1811_00823</name>
    <name evidence="6" type="ORF">UFOPK2360_00334</name>
    <name evidence="7" type="ORF">UFOPK2922_00543</name>
    <name evidence="8" type="ORF">UFOPK3306_00228</name>
</gene>
<evidence type="ECO:0000313" key="5">
    <source>
        <dbReference type="EMBL" id="CAB4601401.1"/>
    </source>
</evidence>
<dbReference type="GO" id="GO:0043138">
    <property type="term" value="F:3'-5' DNA helicase activity"/>
    <property type="evidence" value="ECO:0007669"/>
    <property type="project" value="TreeGrafter"/>
</dbReference>
<reference evidence="7" key="1">
    <citation type="submission" date="2020-05" db="EMBL/GenBank/DDBJ databases">
        <authorList>
            <person name="Chiriac C."/>
            <person name="Salcher M."/>
            <person name="Ghai R."/>
            <person name="Kavagutti S V."/>
        </authorList>
    </citation>
    <scope>NUCLEOTIDE SEQUENCE</scope>
</reference>
<dbReference type="PANTHER" id="PTHR30580">
    <property type="entry name" value="PRIMOSOMAL PROTEIN N"/>
    <property type="match status" value="1"/>
</dbReference>
<dbReference type="EMBL" id="CAEZXH010000011">
    <property type="protein sequence ID" value="CAB4678112.1"/>
    <property type="molecule type" value="Genomic_DNA"/>
</dbReference>
<proteinExistence type="predicted"/>
<protein>
    <submittedName>
        <fullName evidence="7">Unannotated protein</fullName>
    </submittedName>
</protein>
<dbReference type="InterPro" id="IPR041222">
    <property type="entry name" value="PriA_3primeBD"/>
</dbReference>
<keyword evidence="1" id="KW-0547">Nucleotide-binding</keyword>
<dbReference type="Gene3D" id="3.40.50.300">
    <property type="entry name" value="P-loop containing nucleotide triphosphate hydrolases"/>
    <property type="match status" value="1"/>
</dbReference>
<accession>A0A6J6VNT3</accession>
<dbReference type="EMBL" id="CAEZUJ010000028">
    <property type="protein sequence ID" value="CAB4601401.1"/>
    <property type="molecule type" value="Genomic_DNA"/>
</dbReference>
<dbReference type="Gene3D" id="3.40.1440.60">
    <property type="entry name" value="PriA, 3(prime) DNA-binding domain"/>
    <property type="match status" value="1"/>
</dbReference>
<keyword evidence="2" id="KW-0067">ATP-binding</keyword>
<evidence type="ECO:0000313" key="7">
    <source>
        <dbReference type="EMBL" id="CAB4774191.1"/>
    </source>
</evidence>
<dbReference type="GO" id="GO:0005524">
    <property type="term" value="F:ATP binding"/>
    <property type="evidence" value="ECO:0007669"/>
    <property type="project" value="UniProtKB-KW"/>
</dbReference>